<dbReference type="Proteomes" id="UP000078555">
    <property type="component" value="Unassembled WGS sequence"/>
</dbReference>
<evidence type="ECO:0000313" key="4">
    <source>
        <dbReference type="Proteomes" id="UP000078555"/>
    </source>
</evidence>
<reference evidence="1" key="1">
    <citation type="submission" date="2016-05" db="EMBL/GenBank/DDBJ databases">
        <authorList>
            <person name="Lavstsen T."/>
            <person name="Jespersen J.S."/>
        </authorList>
    </citation>
    <scope>NUCLEOTIDE SEQUENCE [LARGE SCALE GENOMIC DNA]</scope>
</reference>
<protein>
    <submittedName>
        <fullName evidence="1">GINS complex subunit Psf3</fullName>
    </submittedName>
</protein>
<accession>A0A1A8ZGJ8</accession>
<organism evidence="1 3">
    <name type="scientific">Plasmodium ovale wallikeri</name>
    <dbReference type="NCBI Taxonomy" id="864142"/>
    <lineage>
        <taxon>Eukaryota</taxon>
        <taxon>Sar</taxon>
        <taxon>Alveolata</taxon>
        <taxon>Apicomplexa</taxon>
        <taxon>Aconoidasida</taxon>
        <taxon>Haemosporida</taxon>
        <taxon>Plasmodiidae</taxon>
        <taxon>Plasmodium</taxon>
        <taxon>Plasmodium (Plasmodium)</taxon>
    </lineage>
</organism>
<evidence type="ECO:0000313" key="3">
    <source>
        <dbReference type="Proteomes" id="UP000078550"/>
    </source>
</evidence>
<dbReference type="AlphaFoldDB" id="A0A1A8ZGJ8"/>
<reference evidence="3 4" key="2">
    <citation type="submission" date="2016-05" db="EMBL/GenBank/DDBJ databases">
        <authorList>
            <person name="Naeem Raeece"/>
        </authorList>
    </citation>
    <scope>NUCLEOTIDE SEQUENCE [LARGE SCALE GENOMIC DNA]</scope>
</reference>
<name>A0A1A8ZGJ8_PLAOA</name>
<dbReference type="EMBL" id="FLRE01000165">
    <property type="protein sequence ID" value="SBT42996.1"/>
    <property type="molecule type" value="Genomic_DNA"/>
</dbReference>
<dbReference type="EMBL" id="FLRD01000142">
    <property type="protein sequence ID" value="SBT46802.1"/>
    <property type="molecule type" value="Genomic_DNA"/>
</dbReference>
<proteinExistence type="predicted"/>
<keyword evidence="4" id="KW-1185">Reference proteome</keyword>
<sequence>MENDIVLNEKVEELKNLIYVDDTPFQHLDFVVGKIPISRVLCEYHKLYTHENIQLHVHKCTRSKSKSLEGALHSLLRVTGIVIP</sequence>
<evidence type="ECO:0000313" key="1">
    <source>
        <dbReference type="EMBL" id="SBT42996.1"/>
    </source>
</evidence>
<evidence type="ECO:0000313" key="2">
    <source>
        <dbReference type="EMBL" id="SBT46802.1"/>
    </source>
</evidence>
<dbReference type="Proteomes" id="UP000078550">
    <property type="component" value="Unassembled WGS sequence"/>
</dbReference>
<gene>
    <name evidence="2" type="ORF">POVWA1_054450</name>
    <name evidence="1" type="ORF">POVWA2_045170</name>
</gene>